<dbReference type="RefSeq" id="WP_012176747.1">
    <property type="nucleotide sequence ID" value="NC_009952.1"/>
</dbReference>
<dbReference type="Proteomes" id="UP000006833">
    <property type="component" value="Chromosome"/>
</dbReference>
<gene>
    <name evidence="2" type="ordered locus">Dshi_0065</name>
</gene>
<feature type="chain" id="PRO_5002725967" description="DUF2125 domain-containing protein" evidence="1">
    <location>
        <begin position="28"/>
        <end position="496"/>
    </location>
</feature>
<keyword evidence="3" id="KW-1185">Reference proteome</keyword>
<protein>
    <recommendedName>
        <fullName evidence="4">DUF2125 domain-containing protein</fullName>
    </recommendedName>
</protein>
<proteinExistence type="predicted"/>
<reference evidence="3" key="1">
    <citation type="journal article" date="2010" name="ISME J.">
        <title>The complete genome sequence of the algal symbiont Dinoroseobacter shibae: a hitchhiker's guide to life in the sea.</title>
        <authorList>
            <person name="Wagner-Dobler I."/>
            <person name="Ballhausen B."/>
            <person name="Berger M."/>
            <person name="Brinkhoff T."/>
            <person name="Buchholz I."/>
            <person name="Bunk B."/>
            <person name="Cypionka H."/>
            <person name="Daniel R."/>
            <person name="Drepper T."/>
            <person name="Gerdts G."/>
            <person name="Hahnke S."/>
            <person name="Han C."/>
            <person name="Jahn D."/>
            <person name="Kalhoefer D."/>
            <person name="Kiss H."/>
            <person name="Klenk H.P."/>
            <person name="Kyrpides N."/>
            <person name="Liebl W."/>
            <person name="Liesegang H."/>
            <person name="Meincke L."/>
            <person name="Pati A."/>
            <person name="Petersen J."/>
            <person name="Piekarski T."/>
            <person name="Pommerenke C."/>
            <person name="Pradella S."/>
            <person name="Pukall R."/>
            <person name="Rabus R."/>
            <person name="Stackebrandt E."/>
            <person name="Thole S."/>
            <person name="Thompson L."/>
            <person name="Tielen P."/>
            <person name="Tomasch J."/>
            <person name="von Jan M."/>
            <person name="Wanphrut N."/>
            <person name="Wichels A."/>
            <person name="Zech H."/>
            <person name="Simon M."/>
        </authorList>
    </citation>
    <scope>NUCLEOTIDE SEQUENCE [LARGE SCALE GENOMIC DNA]</scope>
    <source>
        <strain evidence="3">DSM 16493 / NCIMB 14021 / DFL 12</strain>
    </source>
</reference>
<name>A8LJY8_DINSH</name>
<evidence type="ECO:0000256" key="1">
    <source>
        <dbReference type="SAM" id="SignalP"/>
    </source>
</evidence>
<feature type="signal peptide" evidence="1">
    <location>
        <begin position="1"/>
        <end position="27"/>
    </location>
</feature>
<evidence type="ECO:0008006" key="4">
    <source>
        <dbReference type="Google" id="ProtNLM"/>
    </source>
</evidence>
<keyword evidence="1" id="KW-0732">Signal</keyword>
<accession>A8LJY8</accession>
<sequence>MRFPLLRRAGFSALSLLVLGLPAPALALTAAQVWEEMQQISERGGLRQRAAVATPGAGTLTLEGVTLISEEDAPRVTTLIDRLTLRELDTGGVEIVYPPQLRILLEDDSGVGIDRAELLLETTDLVTLASGAPGDMSFDTTTPAAVLRLSAFEDDGTAEVSEFTWTFTDLALSSAYGAEIADSAFSVAQMSGAVALSAPEDDSALRLQIALTDYAFSDRGSALLMSPTADTAALLTGQTPYSFESRHARLSLAVGGQIDGVAGGAALSTTGGGSAVSFADGQVSVASRAQGLDIQALVPSLASPLDAAAANMALQITLPATPTEDVRPIGLGLKLQELTVDEEVWAMFDPVGLLPRSPATLEVDLTGEGRASDDLLDPRAGARTMLDLDSLSINRLVLDAAGARITAEGGFDVDLSRGGTMPGLPALSGRIGMTSRGLNGLLDNLAELGLLRPSDVMGARMVIAMLTTPSNDPDTLSAEIELKPDGGLVANGMRLR</sequence>
<dbReference type="OrthoDB" id="7791409at2"/>
<dbReference type="eggNOG" id="COG2982">
    <property type="taxonomic scope" value="Bacteria"/>
</dbReference>
<organism evidence="2 3">
    <name type="scientific">Dinoroseobacter shibae (strain DSM 16493 / NCIMB 14021 / DFL 12)</name>
    <dbReference type="NCBI Taxonomy" id="398580"/>
    <lineage>
        <taxon>Bacteria</taxon>
        <taxon>Pseudomonadati</taxon>
        <taxon>Pseudomonadota</taxon>
        <taxon>Alphaproteobacteria</taxon>
        <taxon>Rhodobacterales</taxon>
        <taxon>Roseobacteraceae</taxon>
        <taxon>Dinoroseobacter</taxon>
    </lineage>
</organism>
<dbReference type="HOGENOM" id="CLU_041418_0_0_5"/>
<dbReference type="EMBL" id="CP000830">
    <property type="protein sequence ID" value="ABV91814.1"/>
    <property type="molecule type" value="Genomic_DNA"/>
</dbReference>
<dbReference type="STRING" id="398580.Dshi_0065"/>
<evidence type="ECO:0000313" key="3">
    <source>
        <dbReference type="Proteomes" id="UP000006833"/>
    </source>
</evidence>
<dbReference type="AlphaFoldDB" id="A8LJY8"/>
<dbReference type="KEGG" id="dsh:Dshi_0065"/>
<evidence type="ECO:0000313" key="2">
    <source>
        <dbReference type="EMBL" id="ABV91814.1"/>
    </source>
</evidence>